<dbReference type="AlphaFoldDB" id="A0A914URF6"/>
<proteinExistence type="predicted"/>
<evidence type="ECO:0000313" key="2">
    <source>
        <dbReference type="Proteomes" id="UP000887566"/>
    </source>
</evidence>
<sequence length="93" mass="10359">MRPRRGSVRIASVDEDGDGANNNGSGGKVERRRSALSALVDARRYSFRDRRSPESAVFATLLRCRLGSTSQVSEMAVSLQFDRCWQSFDVQFG</sequence>
<protein>
    <submittedName>
        <fullName evidence="3">Uncharacterized protein</fullName>
    </submittedName>
</protein>
<organism evidence="2 3">
    <name type="scientific">Plectus sambesii</name>
    <dbReference type="NCBI Taxonomy" id="2011161"/>
    <lineage>
        <taxon>Eukaryota</taxon>
        <taxon>Metazoa</taxon>
        <taxon>Ecdysozoa</taxon>
        <taxon>Nematoda</taxon>
        <taxon>Chromadorea</taxon>
        <taxon>Plectida</taxon>
        <taxon>Plectina</taxon>
        <taxon>Plectoidea</taxon>
        <taxon>Plectidae</taxon>
        <taxon>Plectus</taxon>
    </lineage>
</organism>
<evidence type="ECO:0000313" key="3">
    <source>
        <dbReference type="WBParaSite" id="PSAMB.scaffold11951size3041.g34516.t1"/>
    </source>
</evidence>
<evidence type="ECO:0000256" key="1">
    <source>
        <dbReference type="SAM" id="MobiDB-lite"/>
    </source>
</evidence>
<dbReference type="Proteomes" id="UP000887566">
    <property type="component" value="Unplaced"/>
</dbReference>
<name>A0A914URF6_9BILA</name>
<dbReference type="WBParaSite" id="PSAMB.scaffold11951size3041.g34516.t1">
    <property type="protein sequence ID" value="PSAMB.scaffold11951size3041.g34516.t1"/>
    <property type="gene ID" value="PSAMB.scaffold11951size3041.g34516"/>
</dbReference>
<reference evidence="3" key="1">
    <citation type="submission" date="2022-11" db="UniProtKB">
        <authorList>
            <consortium name="WormBaseParasite"/>
        </authorList>
    </citation>
    <scope>IDENTIFICATION</scope>
</reference>
<feature type="region of interest" description="Disordered" evidence="1">
    <location>
        <begin position="1"/>
        <end position="31"/>
    </location>
</feature>
<accession>A0A914URF6</accession>
<keyword evidence="2" id="KW-1185">Reference proteome</keyword>